<evidence type="ECO:0000313" key="3">
    <source>
        <dbReference type="Proteomes" id="UP000053372"/>
    </source>
</evidence>
<dbReference type="GO" id="GO:0004029">
    <property type="term" value="F:aldehyde dehydrogenase (NAD+) activity"/>
    <property type="evidence" value="ECO:0007669"/>
    <property type="project" value="TreeGrafter"/>
</dbReference>
<dbReference type="PANTHER" id="PTHR48079">
    <property type="entry name" value="PROTEIN YEEZ"/>
    <property type="match status" value="1"/>
</dbReference>
<dbReference type="Proteomes" id="UP000053372">
    <property type="component" value="Unassembled WGS sequence"/>
</dbReference>
<dbReference type="OrthoDB" id="9774199at2"/>
<dbReference type="InterPro" id="IPR001509">
    <property type="entry name" value="Epimerase_deHydtase"/>
</dbReference>
<keyword evidence="3" id="KW-1185">Reference proteome</keyword>
<dbReference type="AlphaFoldDB" id="A0A0V7ZJH3"/>
<feature type="domain" description="NAD-dependent epimerase/dehydratase" evidence="1">
    <location>
        <begin position="5"/>
        <end position="226"/>
    </location>
</feature>
<protein>
    <submittedName>
        <fullName evidence="2">Oxidoreductase</fullName>
    </submittedName>
</protein>
<dbReference type="PANTHER" id="PTHR48079:SF6">
    <property type="entry name" value="NAD(P)-BINDING DOMAIN-CONTAINING PROTEIN-RELATED"/>
    <property type="match status" value="1"/>
</dbReference>
<dbReference type="Gene3D" id="3.40.50.720">
    <property type="entry name" value="NAD(P)-binding Rossmann-like Domain"/>
    <property type="match status" value="1"/>
</dbReference>
<dbReference type="SUPFAM" id="SSF51735">
    <property type="entry name" value="NAD(P)-binding Rossmann-fold domains"/>
    <property type="match status" value="1"/>
</dbReference>
<organism evidence="2 3">
    <name type="scientific">Mastigocoleus testarum BC008</name>
    <dbReference type="NCBI Taxonomy" id="371196"/>
    <lineage>
        <taxon>Bacteria</taxon>
        <taxon>Bacillati</taxon>
        <taxon>Cyanobacteriota</taxon>
        <taxon>Cyanophyceae</taxon>
        <taxon>Nostocales</taxon>
        <taxon>Hapalosiphonaceae</taxon>
        <taxon>Mastigocoleus</taxon>
    </lineage>
</organism>
<gene>
    <name evidence="2" type="ORF">BC008_17555</name>
</gene>
<dbReference type="GO" id="GO:0005737">
    <property type="term" value="C:cytoplasm"/>
    <property type="evidence" value="ECO:0007669"/>
    <property type="project" value="TreeGrafter"/>
</dbReference>
<comment type="caution">
    <text evidence="2">The sequence shown here is derived from an EMBL/GenBank/DDBJ whole genome shotgun (WGS) entry which is preliminary data.</text>
</comment>
<dbReference type="InterPro" id="IPR036291">
    <property type="entry name" value="NAD(P)-bd_dom_sf"/>
</dbReference>
<dbReference type="Pfam" id="PF01370">
    <property type="entry name" value="Epimerase"/>
    <property type="match status" value="1"/>
</dbReference>
<sequence>MKTLLITDVSGFIGLRAAELAIAKGMKVRGLQLKTDKSSTAKKLGVEVISGSVTKAENLKKACQGVDIVLHTEQLAQEGGSLKDFHKVNVDGTKNISYTAKEVGVKTFVHLSSAMVYGFNYPEDITEDGPLTNENNPYCQTKIEAEQAILQLNSPPDFGAIVIRAGDIYGPGCIPWIVRPLHLMGQKLFAYVNDGEGVINHVYIDNLIDAIFLSIEKEAYGEVFNVTDGQKTSWKEYFLLLAETGDLPAPFSLPKDELKLFLKVRSGGQKLLRQQPDIFPEAVDFMSRPHSYSIQKAREKLTYEPAVSLKDGMQLIKQWLKTANLKKLMGK</sequence>
<dbReference type="RefSeq" id="WP_027844597.1">
    <property type="nucleotide sequence ID" value="NZ_LMTZ01000122.1"/>
</dbReference>
<dbReference type="EMBL" id="LMTZ01000122">
    <property type="protein sequence ID" value="KST64438.1"/>
    <property type="molecule type" value="Genomic_DNA"/>
</dbReference>
<dbReference type="InterPro" id="IPR051783">
    <property type="entry name" value="NAD(P)-dependent_oxidoreduct"/>
</dbReference>
<evidence type="ECO:0000259" key="1">
    <source>
        <dbReference type="Pfam" id="PF01370"/>
    </source>
</evidence>
<reference evidence="2 3" key="1">
    <citation type="journal article" date="2015" name="Genome Announc.">
        <title>Draft Genome of the Euendolithic (true boring) Cyanobacterium Mastigocoleus testarum strain BC008.</title>
        <authorList>
            <person name="Guida B.S."/>
            <person name="Garcia-Pichel F."/>
        </authorList>
    </citation>
    <scope>NUCLEOTIDE SEQUENCE [LARGE SCALE GENOMIC DNA]</scope>
    <source>
        <strain evidence="2 3">BC008</strain>
    </source>
</reference>
<proteinExistence type="predicted"/>
<name>A0A0V7ZJH3_9CYAN</name>
<evidence type="ECO:0000313" key="2">
    <source>
        <dbReference type="EMBL" id="KST64438.1"/>
    </source>
</evidence>
<accession>A0A0V7ZJH3</accession>